<dbReference type="EMBL" id="LT934425">
    <property type="protein sequence ID" value="SOH03536.1"/>
    <property type="molecule type" value="Genomic_DNA"/>
</dbReference>
<dbReference type="Proteomes" id="UP000221734">
    <property type="component" value="Chromosome Kuenenia_stuttgartiensis_MBR1"/>
</dbReference>
<evidence type="ECO:0000313" key="2">
    <source>
        <dbReference type="Proteomes" id="UP000221734"/>
    </source>
</evidence>
<dbReference type="AlphaFoldDB" id="A0A2C9CCV5"/>
<accession>A0A2C9CCV5</accession>
<evidence type="ECO:0000313" key="1">
    <source>
        <dbReference type="EMBL" id="SOH03536.1"/>
    </source>
</evidence>
<dbReference type="KEGG" id="kst:KSMBR1_1032"/>
<protein>
    <recommendedName>
        <fullName evidence="3">Tetratricopeptide repeat protein</fullName>
    </recommendedName>
</protein>
<evidence type="ECO:0008006" key="3">
    <source>
        <dbReference type="Google" id="ProtNLM"/>
    </source>
</evidence>
<keyword evidence="2" id="KW-1185">Reference proteome</keyword>
<organism evidence="1 2">
    <name type="scientific">Kuenenia stuttgartiensis</name>
    <dbReference type="NCBI Taxonomy" id="174633"/>
    <lineage>
        <taxon>Bacteria</taxon>
        <taxon>Pseudomonadati</taxon>
        <taxon>Planctomycetota</taxon>
        <taxon>Candidatus Brocadiia</taxon>
        <taxon>Candidatus Brocadiales</taxon>
        <taxon>Candidatus Brocadiaceae</taxon>
        <taxon>Candidatus Kuenenia</taxon>
    </lineage>
</organism>
<name>A0A2C9CCV5_KUEST</name>
<reference evidence="2" key="1">
    <citation type="submission" date="2017-10" db="EMBL/GenBank/DDBJ databases">
        <authorList>
            <person name="Frank J."/>
        </authorList>
    </citation>
    <scope>NUCLEOTIDE SEQUENCE [LARGE SCALE GENOMIC DNA]</scope>
</reference>
<gene>
    <name evidence="1" type="ORF">KSMBR1_1032</name>
</gene>
<sequence>MARILISLGWAYYKKAQIEERDDYLFMALQKLEEAIKLLEDPYIFEHLET</sequence>
<proteinExistence type="predicted"/>